<sequence length="137" mass="14181">MEMNSDVTRRGFLKTLTMAGAAVAVLPLLSPSARAAGGFEKVGSVGDFTVGDFKKVTLSDGGSIYVTKQSDGKFLALSSRCTHKGCEVLWSPGGHQFKCPCHGGRFDAAGKNAGGPPQTPLPELTTKVEGGSVLVQP</sequence>
<dbReference type="NCBIfam" id="TIGR01409">
    <property type="entry name" value="TAT_signal_seq"/>
    <property type="match status" value="1"/>
</dbReference>
<dbReference type="InterPro" id="IPR036922">
    <property type="entry name" value="Rieske_2Fe-2S_sf"/>
</dbReference>
<keyword evidence="3" id="KW-0408">Iron</keyword>
<evidence type="ECO:0000256" key="1">
    <source>
        <dbReference type="ARBA" id="ARBA00022714"/>
    </source>
</evidence>
<keyword evidence="1" id="KW-0001">2Fe-2S</keyword>
<dbReference type="InterPro" id="IPR005805">
    <property type="entry name" value="Rieske_Fe-S_prot_C"/>
</dbReference>
<dbReference type="InterPro" id="IPR019546">
    <property type="entry name" value="TAT_signal_bac_arc"/>
</dbReference>
<reference evidence="7 8" key="1">
    <citation type="journal article" date="2019" name="Int. J. Syst. Evol. Microbiol.">
        <title>Capsulimonas corticalis gen. nov., sp. nov., an aerobic capsulated bacterium, of a novel bacterial order, Capsulimonadales ord. nov., of the class Armatimonadia of the phylum Armatimonadetes.</title>
        <authorList>
            <person name="Li J."/>
            <person name="Kudo C."/>
            <person name="Tonouchi A."/>
        </authorList>
    </citation>
    <scope>NUCLEOTIDE SEQUENCE [LARGE SCALE GENOMIC DNA]</scope>
    <source>
        <strain evidence="7 8">AX-7</strain>
    </source>
</reference>
<dbReference type="PRINTS" id="PR00162">
    <property type="entry name" value="RIESKE"/>
</dbReference>
<dbReference type="GO" id="GO:0004497">
    <property type="term" value="F:monooxygenase activity"/>
    <property type="evidence" value="ECO:0007669"/>
    <property type="project" value="UniProtKB-ARBA"/>
</dbReference>
<dbReference type="AlphaFoldDB" id="A0A402CQ39"/>
<dbReference type="InterPro" id="IPR006311">
    <property type="entry name" value="TAT_signal"/>
</dbReference>
<dbReference type="Proteomes" id="UP000287394">
    <property type="component" value="Chromosome"/>
</dbReference>
<dbReference type="Pfam" id="PF00355">
    <property type="entry name" value="Rieske"/>
    <property type="match status" value="1"/>
</dbReference>
<dbReference type="GO" id="GO:0016020">
    <property type="term" value="C:membrane"/>
    <property type="evidence" value="ECO:0007669"/>
    <property type="project" value="InterPro"/>
</dbReference>
<dbReference type="CDD" id="cd03467">
    <property type="entry name" value="Rieske"/>
    <property type="match status" value="1"/>
</dbReference>
<gene>
    <name evidence="7" type="ORF">CCAX7_48360</name>
</gene>
<keyword evidence="5" id="KW-1015">Disulfide bond</keyword>
<evidence type="ECO:0000313" key="7">
    <source>
        <dbReference type="EMBL" id="BDI32785.1"/>
    </source>
</evidence>
<dbReference type="FunCoup" id="A0A402CQ39">
    <property type="interactions" value="246"/>
</dbReference>
<protein>
    <submittedName>
        <fullName evidence="7">Cytochrome b6</fullName>
    </submittedName>
</protein>
<proteinExistence type="predicted"/>
<dbReference type="PROSITE" id="PS51318">
    <property type="entry name" value="TAT"/>
    <property type="match status" value="1"/>
</dbReference>
<keyword evidence="8" id="KW-1185">Reference proteome</keyword>
<organism evidence="7 8">
    <name type="scientific">Capsulimonas corticalis</name>
    <dbReference type="NCBI Taxonomy" id="2219043"/>
    <lineage>
        <taxon>Bacteria</taxon>
        <taxon>Bacillati</taxon>
        <taxon>Armatimonadota</taxon>
        <taxon>Armatimonadia</taxon>
        <taxon>Capsulimonadales</taxon>
        <taxon>Capsulimonadaceae</taxon>
        <taxon>Capsulimonas</taxon>
    </lineage>
</organism>
<dbReference type="KEGG" id="ccot:CCAX7_48360"/>
<dbReference type="GO" id="GO:0046872">
    <property type="term" value="F:metal ion binding"/>
    <property type="evidence" value="ECO:0007669"/>
    <property type="project" value="UniProtKB-KW"/>
</dbReference>
<dbReference type="InterPro" id="IPR014349">
    <property type="entry name" value="Rieske_Fe-S_prot"/>
</dbReference>
<dbReference type="PANTHER" id="PTHR10134">
    <property type="entry name" value="CYTOCHROME B-C1 COMPLEX SUBUNIT RIESKE, MITOCHONDRIAL"/>
    <property type="match status" value="1"/>
</dbReference>
<dbReference type="GO" id="GO:0016705">
    <property type="term" value="F:oxidoreductase activity, acting on paired donors, with incorporation or reduction of molecular oxygen"/>
    <property type="evidence" value="ECO:0007669"/>
    <property type="project" value="UniProtKB-ARBA"/>
</dbReference>
<evidence type="ECO:0000256" key="4">
    <source>
        <dbReference type="ARBA" id="ARBA00023014"/>
    </source>
</evidence>
<accession>A0A402CQ39</accession>
<evidence type="ECO:0000256" key="5">
    <source>
        <dbReference type="ARBA" id="ARBA00023157"/>
    </source>
</evidence>
<dbReference type="GO" id="GO:0051537">
    <property type="term" value="F:2 iron, 2 sulfur cluster binding"/>
    <property type="evidence" value="ECO:0007669"/>
    <property type="project" value="UniProtKB-KW"/>
</dbReference>
<evidence type="ECO:0000313" key="8">
    <source>
        <dbReference type="Proteomes" id="UP000287394"/>
    </source>
</evidence>
<evidence type="ECO:0000256" key="6">
    <source>
        <dbReference type="ARBA" id="ARBA00034078"/>
    </source>
</evidence>
<dbReference type="PROSITE" id="PS51296">
    <property type="entry name" value="RIESKE"/>
    <property type="match status" value="1"/>
</dbReference>
<name>A0A402CQ39_9BACT</name>
<dbReference type="Gene3D" id="2.102.10.10">
    <property type="entry name" value="Rieske [2Fe-2S] iron-sulphur domain"/>
    <property type="match status" value="1"/>
</dbReference>
<dbReference type="EMBL" id="AP025739">
    <property type="protein sequence ID" value="BDI32785.1"/>
    <property type="molecule type" value="Genomic_DNA"/>
</dbReference>
<comment type="cofactor">
    <cofactor evidence="6">
        <name>[2Fe-2S] cluster</name>
        <dbReference type="ChEBI" id="CHEBI:190135"/>
    </cofactor>
</comment>
<dbReference type="SUPFAM" id="SSF50022">
    <property type="entry name" value="ISP domain"/>
    <property type="match status" value="1"/>
</dbReference>
<dbReference type="InterPro" id="IPR017941">
    <property type="entry name" value="Rieske_2Fe-2S"/>
</dbReference>
<dbReference type="RefSeq" id="WP_165863942.1">
    <property type="nucleotide sequence ID" value="NZ_AP025739.1"/>
</dbReference>
<keyword evidence="2" id="KW-0479">Metal-binding</keyword>
<evidence type="ECO:0000256" key="3">
    <source>
        <dbReference type="ARBA" id="ARBA00023004"/>
    </source>
</evidence>
<evidence type="ECO:0000256" key="2">
    <source>
        <dbReference type="ARBA" id="ARBA00022723"/>
    </source>
</evidence>
<keyword evidence="4" id="KW-0411">Iron-sulfur</keyword>